<name>A0A383BBJ1_9ZZZZ</name>
<feature type="non-terminal residue" evidence="1">
    <location>
        <position position="29"/>
    </location>
</feature>
<sequence length="29" mass="3410">MAHEPDAPEKLWQSYASVFRDFDDLTLAR</sequence>
<organism evidence="1">
    <name type="scientific">marine metagenome</name>
    <dbReference type="NCBI Taxonomy" id="408172"/>
    <lineage>
        <taxon>unclassified sequences</taxon>
        <taxon>metagenomes</taxon>
        <taxon>ecological metagenomes</taxon>
    </lineage>
</organism>
<reference evidence="1" key="1">
    <citation type="submission" date="2018-05" db="EMBL/GenBank/DDBJ databases">
        <authorList>
            <person name="Lanie J.A."/>
            <person name="Ng W.-L."/>
            <person name="Kazmierczak K.M."/>
            <person name="Andrzejewski T.M."/>
            <person name="Davidsen T.M."/>
            <person name="Wayne K.J."/>
            <person name="Tettelin H."/>
            <person name="Glass J.I."/>
            <person name="Rusch D."/>
            <person name="Podicherti R."/>
            <person name="Tsui H.-C.T."/>
            <person name="Winkler M.E."/>
        </authorList>
    </citation>
    <scope>NUCLEOTIDE SEQUENCE</scope>
</reference>
<accession>A0A383BBJ1</accession>
<evidence type="ECO:0000313" key="1">
    <source>
        <dbReference type="EMBL" id="SVE16808.1"/>
    </source>
</evidence>
<protein>
    <submittedName>
        <fullName evidence="1">Uncharacterized protein</fullName>
    </submittedName>
</protein>
<gene>
    <name evidence="1" type="ORF">METZ01_LOCUS469662</name>
</gene>
<proteinExistence type="predicted"/>
<dbReference type="AlphaFoldDB" id="A0A383BBJ1"/>
<dbReference type="EMBL" id="UINC01198724">
    <property type="protein sequence ID" value="SVE16808.1"/>
    <property type="molecule type" value="Genomic_DNA"/>
</dbReference>